<evidence type="ECO:0000259" key="5">
    <source>
        <dbReference type="Pfam" id="PF00082"/>
    </source>
</evidence>
<dbReference type="EMBL" id="QUZU01000009">
    <property type="protein sequence ID" value="TFY90073.1"/>
    <property type="molecule type" value="Genomic_DNA"/>
</dbReference>
<gene>
    <name evidence="6" type="ORF">DYL59_10030</name>
</gene>
<dbReference type="Pfam" id="PF00082">
    <property type="entry name" value="Peptidase_S8"/>
    <property type="match status" value="1"/>
</dbReference>
<keyword evidence="2" id="KW-0378">Hydrolase</keyword>
<organism evidence="6 7">
    <name type="scientific">Pseudomonas kairouanensis</name>
    <dbReference type="NCBI Taxonomy" id="2293832"/>
    <lineage>
        <taxon>Bacteria</taxon>
        <taxon>Pseudomonadati</taxon>
        <taxon>Pseudomonadota</taxon>
        <taxon>Gammaproteobacteria</taxon>
        <taxon>Pseudomonadales</taxon>
        <taxon>Pseudomonadaceae</taxon>
        <taxon>Pseudomonas</taxon>
    </lineage>
</organism>
<dbReference type="OrthoDB" id="9768989at2"/>
<dbReference type="GO" id="GO:0006508">
    <property type="term" value="P:proteolysis"/>
    <property type="evidence" value="ECO:0007669"/>
    <property type="project" value="UniProtKB-KW"/>
</dbReference>
<evidence type="ECO:0000256" key="3">
    <source>
        <dbReference type="ARBA" id="ARBA00022825"/>
    </source>
</evidence>
<dbReference type="InterPro" id="IPR034074">
    <property type="entry name" value="Y4bN_pept_dom"/>
</dbReference>
<keyword evidence="1" id="KW-0645">Protease</keyword>
<dbReference type="AlphaFoldDB" id="A0A4Z0AUK0"/>
<feature type="domain" description="Peptidase S8/S53" evidence="5">
    <location>
        <begin position="268"/>
        <end position="612"/>
    </location>
</feature>
<dbReference type="Proteomes" id="UP000297391">
    <property type="component" value="Unassembled WGS sequence"/>
</dbReference>
<accession>A0A4Z0AUK0</accession>
<dbReference type="RefSeq" id="WP_135289045.1">
    <property type="nucleotide sequence ID" value="NZ_QUZU01000009.1"/>
</dbReference>
<dbReference type="SUPFAM" id="SSF52743">
    <property type="entry name" value="Subtilisin-like"/>
    <property type="match status" value="1"/>
</dbReference>
<proteinExistence type="predicted"/>
<evidence type="ECO:0000256" key="1">
    <source>
        <dbReference type="ARBA" id="ARBA00022670"/>
    </source>
</evidence>
<evidence type="ECO:0000256" key="4">
    <source>
        <dbReference type="SAM" id="MobiDB-lite"/>
    </source>
</evidence>
<dbReference type="PRINTS" id="PR00723">
    <property type="entry name" value="SUBTILISIN"/>
</dbReference>
<dbReference type="GO" id="GO:0004252">
    <property type="term" value="F:serine-type endopeptidase activity"/>
    <property type="evidence" value="ECO:0007669"/>
    <property type="project" value="InterPro"/>
</dbReference>
<comment type="caution">
    <text evidence="6">The sequence shown here is derived from an EMBL/GenBank/DDBJ whole genome shotgun (WGS) entry which is preliminary data.</text>
</comment>
<dbReference type="InterPro" id="IPR036852">
    <property type="entry name" value="Peptidase_S8/S53_dom_sf"/>
</dbReference>
<protein>
    <submittedName>
        <fullName evidence="6">Peptidase S8 family protein</fullName>
    </submittedName>
</protein>
<name>A0A4Z0AUK0_9PSED</name>
<evidence type="ECO:0000256" key="2">
    <source>
        <dbReference type="ARBA" id="ARBA00022801"/>
    </source>
</evidence>
<keyword evidence="3" id="KW-0720">Serine protease</keyword>
<keyword evidence="7" id="KW-1185">Reference proteome</keyword>
<dbReference type="CDD" id="cd04847">
    <property type="entry name" value="Peptidases_S8_Subtilisin_like_2"/>
    <property type="match status" value="1"/>
</dbReference>
<evidence type="ECO:0000313" key="7">
    <source>
        <dbReference type="Proteomes" id="UP000297391"/>
    </source>
</evidence>
<evidence type="ECO:0000313" key="6">
    <source>
        <dbReference type="EMBL" id="TFY90073.1"/>
    </source>
</evidence>
<dbReference type="Gene3D" id="3.40.50.200">
    <property type="entry name" value="Peptidase S8/S53 domain"/>
    <property type="match status" value="1"/>
</dbReference>
<reference evidence="6 7" key="1">
    <citation type="journal article" date="2019" name="Syst. Appl. Microbiol.">
        <title>New species of pathogenic Pseudomonas isolated from citrus in Tunisia: Proposal of Pseudomonas kairouanensis sp. nov. and Pseudomonas nabeulensis sp. nov.</title>
        <authorList>
            <person name="Oueslati M."/>
            <person name="Mulet M."/>
            <person name="Gomila M."/>
            <person name="Berge O."/>
            <person name="Hajlaoui M.R."/>
            <person name="Lalucat J."/>
            <person name="Sadfi-Zouaoui N."/>
            <person name="Garcia-Valdes E."/>
        </authorList>
    </citation>
    <scope>NUCLEOTIDE SEQUENCE [LARGE SCALE GENOMIC DNA]</scope>
    <source>
        <strain evidence="6 7">KC12</strain>
    </source>
</reference>
<dbReference type="InterPro" id="IPR015500">
    <property type="entry name" value="Peptidase_S8_subtilisin-rel"/>
</dbReference>
<sequence length="831" mass="92620">MASYELPHFRFERFKSGQPYKKRQMDMSSASNEREAGHGRRLRERFDLSITAHSGQNGYFSNEISESPRAIYIDVEIEAGAPPPDLNWKTQNIRLSALRVLEDGVTVGALYLPESSVSFFDQKLAEYAEQRTPGGKPKNDSRFSSLNYFSLGSVQSLWTDSRPFPNSTEQLWWECWCSSTQVELVRRIAAKLKLRINENTLIFPDAVVLLIYANAVEVSMLVDNSYGIQELRRASDSPYFFTRLPPRDQQDWSRDLLGRIFAPSTNSPAVCILDNGVSSAHPLLQPALHADDCQAINEEWGSDDHNGHGTNMAGAALFGDMTYAMADLRELVLSYKLESIKFIPPPGWARNTPASYGIITQSAVSLAETRAPNRSRVFCMAVSNEDVSGDRPTTWSSAIDQVCSGTMIGDIDEAGQSGPKRLFILSAGNIPDTTNPEDVADPYDFPIEDPAQSWNAIAVGGFTNKTDLDGQPGYEGWGTFADAGDHSPYSRSSVDWEHSRCPIKPEVVFEAGNKALSPDGQQFYSGVPALSILTTGKHFTRNPIEEFWATSSATAQAAGMAAAIMAEHPNFWPETVRALMIHSAQWTPAMLGKLRGKTKKERILLARHFGYGVPQLARALASTEQDLALISEAHIQPFMKDCDDRGKESGDPHFNEVHYYDLPWPKAELERLENRIVQLKITLSYFIEPSPSELAQVVPARYQSFGLRFDLKRKSETEPAFRHRINKLESLDQKPPKTESDDNWTFGARHVSAGSVHSDVWVGPAIDLAARDKIAISPVSGWWRYRHHLGKYNSQARYSLVVSISSEGEDVRLYTEISNLIAASIEPDILV</sequence>
<feature type="region of interest" description="Disordered" evidence="4">
    <location>
        <begin position="20"/>
        <end position="41"/>
    </location>
</feature>
<dbReference type="InterPro" id="IPR000209">
    <property type="entry name" value="Peptidase_S8/S53_dom"/>
</dbReference>